<comment type="similarity">
    <text evidence="1">Belongs to the ABC transporter superfamily.</text>
</comment>
<sequence>MKSPIINADNLNVHYGSIHAIKGISFQVNEGEVVSLIGANGAGKTTTLRAISGLVPSSGKLYFQDQDLSKVPIFKRVELGIAQSPEGRGVFAQMSVQENLEMGAYSRKDKAGIKKDYEMCLELFPRLKERLWQMAGTMSGGEQQMLAISRALMSKPKILLLDEPSLGLAPLIVAQIFEIVKKLNQEGMTILLVEQNARMALKISHRAYVLETGKIVMQDSAANLLNNDEVRKSYLGI</sequence>
<dbReference type="PANTHER" id="PTHR43820">
    <property type="entry name" value="HIGH-AFFINITY BRANCHED-CHAIN AMINO ACID TRANSPORT ATP-BINDING PROTEIN LIVF"/>
    <property type="match status" value="1"/>
</dbReference>
<protein>
    <submittedName>
        <fullName evidence="7">ABC transporter ATP-binding protein</fullName>
    </submittedName>
</protein>
<dbReference type="PROSITE" id="PS00211">
    <property type="entry name" value="ABC_TRANSPORTER_1"/>
    <property type="match status" value="1"/>
</dbReference>
<dbReference type="Pfam" id="PF00005">
    <property type="entry name" value="ABC_tran"/>
    <property type="match status" value="1"/>
</dbReference>
<dbReference type="SMART" id="SM00382">
    <property type="entry name" value="AAA"/>
    <property type="match status" value="1"/>
</dbReference>
<keyword evidence="5" id="KW-0029">Amino-acid transport</keyword>
<dbReference type="PIRSF" id="PIRSF039137">
    <property type="entry name" value="ABC_branched_ATPase"/>
    <property type="match status" value="1"/>
</dbReference>
<comment type="caution">
    <text evidence="7">The sequence shown here is derived from an EMBL/GenBank/DDBJ whole genome shotgun (WGS) entry which is preliminary data.</text>
</comment>
<dbReference type="PANTHER" id="PTHR43820:SF4">
    <property type="entry name" value="HIGH-AFFINITY BRANCHED-CHAIN AMINO ACID TRANSPORT ATP-BINDING PROTEIN LIVF"/>
    <property type="match status" value="1"/>
</dbReference>
<dbReference type="InterPro" id="IPR027417">
    <property type="entry name" value="P-loop_NTPase"/>
</dbReference>
<dbReference type="GO" id="GO:0005524">
    <property type="term" value="F:ATP binding"/>
    <property type="evidence" value="ECO:0007669"/>
    <property type="project" value="UniProtKB-KW"/>
</dbReference>
<dbReference type="InterPro" id="IPR052156">
    <property type="entry name" value="BCAA_Transport_ATP-bd_LivF"/>
</dbReference>
<dbReference type="Gene3D" id="3.40.50.300">
    <property type="entry name" value="P-loop containing nucleotide triphosphate hydrolases"/>
    <property type="match status" value="1"/>
</dbReference>
<keyword evidence="8" id="KW-1185">Reference proteome</keyword>
<evidence type="ECO:0000313" key="8">
    <source>
        <dbReference type="Proteomes" id="UP001152321"/>
    </source>
</evidence>
<dbReference type="InterPro" id="IPR003439">
    <property type="entry name" value="ABC_transporter-like_ATP-bd"/>
</dbReference>
<keyword evidence="3" id="KW-0547">Nucleotide-binding</keyword>
<evidence type="ECO:0000256" key="3">
    <source>
        <dbReference type="ARBA" id="ARBA00022741"/>
    </source>
</evidence>
<reference evidence="7" key="1">
    <citation type="submission" date="2022-08" db="EMBL/GenBank/DDBJ databases">
        <title>Novel Bdellovibrio Species Isolated from Svalbard: Designation Bdellovibrio svalbardensis.</title>
        <authorList>
            <person name="Mitchell R.J."/>
            <person name="Choi S.Y."/>
        </authorList>
    </citation>
    <scope>NUCLEOTIDE SEQUENCE</scope>
    <source>
        <strain evidence="7">PAP01</strain>
    </source>
</reference>
<evidence type="ECO:0000313" key="7">
    <source>
        <dbReference type="EMBL" id="MDG0815368.1"/>
    </source>
</evidence>
<gene>
    <name evidence="7" type="ORF">NWE73_03275</name>
</gene>
<dbReference type="SUPFAM" id="SSF52540">
    <property type="entry name" value="P-loop containing nucleoside triphosphate hydrolases"/>
    <property type="match status" value="1"/>
</dbReference>
<proteinExistence type="inferred from homology"/>
<dbReference type="InterPro" id="IPR017871">
    <property type="entry name" value="ABC_transporter-like_CS"/>
</dbReference>
<evidence type="ECO:0000259" key="6">
    <source>
        <dbReference type="PROSITE" id="PS50893"/>
    </source>
</evidence>
<dbReference type="Proteomes" id="UP001152321">
    <property type="component" value="Unassembled WGS sequence"/>
</dbReference>
<dbReference type="InterPro" id="IPR003593">
    <property type="entry name" value="AAA+_ATPase"/>
</dbReference>
<evidence type="ECO:0000256" key="4">
    <source>
        <dbReference type="ARBA" id="ARBA00022840"/>
    </source>
</evidence>
<dbReference type="CDD" id="cd03224">
    <property type="entry name" value="ABC_TM1139_LivF_branched"/>
    <property type="match status" value="1"/>
</dbReference>
<organism evidence="7 8">
    <name type="scientific">Bdellovibrio svalbardensis</name>
    <dbReference type="NCBI Taxonomy" id="2972972"/>
    <lineage>
        <taxon>Bacteria</taxon>
        <taxon>Pseudomonadati</taxon>
        <taxon>Bdellovibrionota</taxon>
        <taxon>Bdellovibrionia</taxon>
        <taxon>Bdellovibrionales</taxon>
        <taxon>Pseudobdellovibrionaceae</taxon>
        <taxon>Bdellovibrio</taxon>
    </lineage>
</organism>
<dbReference type="EMBL" id="JANRMI010000001">
    <property type="protein sequence ID" value="MDG0815368.1"/>
    <property type="molecule type" value="Genomic_DNA"/>
</dbReference>
<name>A0ABT6DF07_9BACT</name>
<dbReference type="InterPro" id="IPR030660">
    <property type="entry name" value="ABC_branched_ATPase_LivF/BraG"/>
</dbReference>
<evidence type="ECO:0000256" key="2">
    <source>
        <dbReference type="ARBA" id="ARBA00022448"/>
    </source>
</evidence>
<dbReference type="PROSITE" id="PS50893">
    <property type="entry name" value="ABC_TRANSPORTER_2"/>
    <property type="match status" value="1"/>
</dbReference>
<dbReference type="RefSeq" id="WP_277576844.1">
    <property type="nucleotide sequence ID" value="NZ_JANRMI010000001.1"/>
</dbReference>
<keyword evidence="2" id="KW-0813">Transport</keyword>
<keyword evidence="4 7" id="KW-0067">ATP-binding</keyword>
<evidence type="ECO:0000256" key="5">
    <source>
        <dbReference type="ARBA" id="ARBA00022970"/>
    </source>
</evidence>
<accession>A0ABT6DF07</accession>
<evidence type="ECO:0000256" key="1">
    <source>
        <dbReference type="ARBA" id="ARBA00005417"/>
    </source>
</evidence>
<feature type="domain" description="ABC transporter" evidence="6">
    <location>
        <begin position="6"/>
        <end position="237"/>
    </location>
</feature>